<dbReference type="InterPro" id="IPR036388">
    <property type="entry name" value="WH-like_DNA-bd_sf"/>
</dbReference>
<gene>
    <name evidence="5" type="primary">birA</name>
    <name evidence="7" type="ORF">SAMN04487864_11431</name>
</gene>
<accession>A0A1G6NJP3</accession>
<organism evidence="7 8">
    <name type="scientific">Succiniclasticum ruminis</name>
    <dbReference type="NCBI Taxonomy" id="40841"/>
    <lineage>
        <taxon>Bacteria</taxon>
        <taxon>Bacillati</taxon>
        <taxon>Bacillota</taxon>
        <taxon>Negativicutes</taxon>
        <taxon>Acidaminococcales</taxon>
        <taxon>Acidaminococcaceae</taxon>
        <taxon>Succiniclasticum</taxon>
    </lineage>
</organism>
<reference evidence="8" key="1">
    <citation type="submission" date="2016-10" db="EMBL/GenBank/DDBJ databases">
        <authorList>
            <person name="Varghese N."/>
            <person name="Submissions S."/>
        </authorList>
    </citation>
    <scope>NUCLEOTIDE SEQUENCE [LARGE SCALE GENOMIC DNA]</scope>
    <source>
        <strain evidence="8">DSM 11005</strain>
    </source>
</reference>
<comment type="caution">
    <text evidence="5">Lacks conserved residue(s) required for the propagation of feature annotation.</text>
</comment>
<dbReference type="Proteomes" id="UP000198943">
    <property type="component" value="Unassembled WGS sequence"/>
</dbReference>
<comment type="catalytic activity">
    <reaction evidence="5">
        <text>biotin + L-lysyl-[protein] + ATP = N(6)-biotinyl-L-lysyl-[protein] + AMP + diphosphate + H(+)</text>
        <dbReference type="Rhea" id="RHEA:11756"/>
        <dbReference type="Rhea" id="RHEA-COMP:9752"/>
        <dbReference type="Rhea" id="RHEA-COMP:10505"/>
        <dbReference type="ChEBI" id="CHEBI:15378"/>
        <dbReference type="ChEBI" id="CHEBI:29969"/>
        <dbReference type="ChEBI" id="CHEBI:30616"/>
        <dbReference type="ChEBI" id="CHEBI:33019"/>
        <dbReference type="ChEBI" id="CHEBI:57586"/>
        <dbReference type="ChEBI" id="CHEBI:83144"/>
        <dbReference type="ChEBI" id="CHEBI:456215"/>
        <dbReference type="EC" id="6.3.4.15"/>
    </reaction>
</comment>
<dbReference type="GO" id="GO:0005524">
    <property type="term" value="F:ATP binding"/>
    <property type="evidence" value="ECO:0007669"/>
    <property type="project" value="UniProtKB-UniRule"/>
</dbReference>
<evidence type="ECO:0000256" key="2">
    <source>
        <dbReference type="ARBA" id="ARBA00022741"/>
    </source>
</evidence>
<dbReference type="SUPFAM" id="SSF50037">
    <property type="entry name" value="C-terminal domain of transcriptional repressors"/>
    <property type="match status" value="1"/>
</dbReference>
<dbReference type="InterPro" id="IPR045864">
    <property type="entry name" value="aa-tRNA-synth_II/BPL/LPL"/>
</dbReference>
<dbReference type="EMBL" id="FMYW01000014">
    <property type="protein sequence ID" value="SDC68182.1"/>
    <property type="molecule type" value="Genomic_DNA"/>
</dbReference>
<dbReference type="GO" id="GO:0003677">
    <property type="term" value="F:DNA binding"/>
    <property type="evidence" value="ECO:0007669"/>
    <property type="project" value="UniProtKB-UniRule"/>
</dbReference>
<keyword evidence="1 5" id="KW-0436">Ligase</keyword>
<dbReference type="InterPro" id="IPR030855">
    <property type="entry name" value="Bifunct_BirA"/>
</dbReference>
<dbReference type="PROSITE" id="PS51733">
    <property type="entry name" value="BPL_LPL_CATALYTIC"/>
    <property type="match status" value="1"/>
</dbReference>
<evidence type="ECO:0000256" key="1">
    <source>
        <dbReference type="ARBA" id="ARBA00022598"/>
    </source>
</evidence>
<keyword evidence="3 5" id="KW-0067">ATP-binding</keyword>
<feature type="DNA-binding region" description="H-T-H motif" evidence="5">
    <location>
        <begin position="19"/>
        <end position="38"/>
    </location>
</feature>
<dbReference type="CDD" id="cd00090">
    <property type="entry name" value="HTH_ARSR"/>
    <property type="match status" value="1"/>
</dbReference>
<keyword evidence="5" id="KW-0678">Repressor</keyword>
<dbReference type="SUPFAM" id="SSF55681">
    <property type="entry name" value="Class II aaRS and biotin synthetases"/>
    <property type="match status" value="1"/>
</dbReference>
<dbReference type="Pfam" id="PF08279">
    <property type="entry name" value="HTH_11"/>
    <property type="match status" value="1"/>
</dbReference>
<dbReference type="Pfam" id="PF02237">
    <property type="entry name" value="BPL_C"/>
    <property type="match status" value="1"/>
</dbReference>
<dbReference type="OrthoDB" id="9807064at2"/>
<dbReference type="GO" id="GO:0006355">
    <property type="term" value="P:regulation of DNA-templated transcription"/>
    <property type="evidence" value="ECO:0007669"/>
    <property type="project" value="UniProtKB-UniRule"/>
</dbReference>
<proteinExistence type="inferred from homology"/>
<name>A0A1G6NJP3_9FIRM</name>
<dbReference type="InterPro" id="IPR036390">
    <property type="entry name" value="WH_DNA-bd_sf"/>
</dbReference>
<dbReference type="InterPro" id="IPR008988">
    <property type="entry name" value="Transcriptional_repressor_C"/>
</dbReference>
<dbReference type="InterPro" id="IPR004143">
    <property type="entry name" value="BPL_LPL_catalytic"/>
</dbReference>
<dbReference type="NCBIfam" id="TIGR00121">
    <property type="entry name" value="birA_ligase"/>
    <property type="match status" value="1"/>
</dbReference>
<feature type="domain" description="BPL/LPL catalytic" evidence="6">
    <location>
        <begin position="67"/>
        <end position="258"/>
    </location>
</feature>
<dbReference type="GO" id="GO:0016740">
    <property type="term" value="F:transferase activity"/>
    <property type="evidence" value="ECO:0007669"/>
    <property type="project" value="UniProtKB-ARBA"/>
</dbReference>
<dbReference type="InterPro" id="IPR004408">
    <property type="entry name" value="Biotin_CoA_COase_ligase"/>
</dbReference>
<dbReference type="InterPro" id="IPR011991">
    <property type="entry name" value="ArsR-like_HTH"/>
</dbReference>
<dbReference type="GO" id="GO:0004077">
    <property type="term" value="F:biotin--[biotin carboxyl-carrier protein] ligase activity"/>
    <property type="evidence" value="ECO:0007669"/>
    <property type="project" value="UniProtKB-UniRule"/>
</dbReference>
<evidence type="ECO:0000256" key="5">
    <source>
        <dbReference type="HAMAP-Rule" id="MF_00978"/>
    </source>
</evidence>
<evidence type="ECO:0000313" key="7">
    <source>
        <dbReference type="EMBL" id="SDC68182.1"/>
    </source>
</evidence>
<dbReference type="Gene3D" id="2.30.30.100">
    <property type="match status" value="1"/>
</dbReference>
<evidence type="ECO:0000313" key="8">
    <source>
        <dbReference type="Proteomes" id="UP000198943"/>
    </source>
</evidence>
<dbReference type="AlphaFoldDB" id="A0A1G6NJP3"/>
<dbReference type="InterPro" id="IPR013196">
    <property type="entry name" value="HTH_11"/>
</dbReference>
<evidence type="ECO:0000256" key="4">
    <source>
        <dbReference type="ARBA" id="ARBA00023267"/>
    </source>
</evidence>
<dbReference type="Pfam" id="PF03099">
    <property type="entry name" value="BPL_LplA_LipB"/>
    <property type="match status" value="1"/>
</dbReference>
<feature type="binding site" evidence="5">
    <location>
        <position position="185"/>
    </location>
    <ligand>
        <name>biotin</name>
        <dbReference type="ChEBI" id="CHEBI:57586"/>
    </ligand>
</feature>
<dbReference type="PANTHER" id="PTHR12835:SF5">
    <property type="entry name" value="BIOTIN--PROTEIN LIGASE"/>
    <property type="match status" value="1"/>
</dbReference>
<keyword evidence="5" id="KW-0238">DNA-binding</keyword>
<keyword evidence="2 5" id="KW-0547">Nucleotide-binding</keyword>
<comment type="similarity">
    <text evidence="5">Belongs to the biotin--protein ligase family.</text>
</comment>
<dbReference type="HAMAP" id="MF_00978">
    <property type="entry name" value="Bifunct_BirA"/>
    <property type="match status" value="1"/>
</dbReference>
<dbReference type="EC" id="6.3.4.15" evidence="5"/>
<dbReference type="SUPFAM" id="SSF46785">
    <property type="entry name" value="Winged helix' DNA-binding domain"/>
    <property type="match status" value="1"/>
</dbReference>
<dbReference type="Gene3D" id="1.10.10.10">
    <property type="entry name" value="Winged helix-like DNA-binding domain superfamily/Winged helix DNA-binding domain"/>
    <property type="match status" value="1"/>
</dbReference>
<sequence length="332" mass="36585">MRAKILGLLRERVQEPVSGEEISSKLGVSRTAVWKHIRSLKNVGYDIESVPKKGYILHKSPDLLSPEEIVAHLETKWVGHHIHYLKEASSSNEVGKRLADQGCADGLVVVAEEQTHGKGRLSRGWFSPMGCGVWCSVVFRPPFMPSEASKCTLLAAVAVIKAINKYKGVNAKIKWPNDVLLEGKKMVGILTEMSAEFGKINYIVIGTGINTNVPKSMIPDELKDLAISVADVAREPIQRVQILADYLKNMEDLYETVLREGFGPVLDEWRTYSDTIGQAVKVIAPDKTYFGTAVDIDKEGLLIVKKEDGTMEKVIAGDVSIRPAAAKGKRYS</sequence>
<feature type="binding site" evidence="5">
    <location>
        <position position="114"/>
    </location>
    <ligand>
        <name>biotin</name>
        <dbReference type="ChEBI" id="CHEBI:57586"/>
    </ligand>
</feature>
<dbReference type="PANTHER" id="PTHR12835">
    <property type="entry name" value="BIOTIN PROTEIN LIGASE"/>
    <property type="match status" value="1"/>
</dbReference>
<comment type="function">
    <text evidence="5">Acts both as a biotin--[acetyl-CoA-carboxylase] ligase and a repressor.</text>
</comment>
<protein>
    <recommendedName>
        <fullName evidence="5">Bifunctional ligase/repressor BirA</fullName>
    </recommendedName>
    <alternativeName>
        <fullName evidence="5">Biotin--[acetyl-CoA-carboxylase] ligase</fullName>
        <ecNumber evidence="5">6.3.4.15</ecNumber>
    </alternativeName>
    <alternativeName>
        <fullName evidence="5">Biotin--protein ligase</fullName>
    </alternativeName>
    <alternativeName>
        <fullName evidence="5">Biotin-[acetyl-CoA carboxylase] synthetase</fullName>
    </alternativeName>
</protein>
<feature type="binding site" evidence="5">
    <location>
        <begin position="90"/>
        <end position="92"/>
    </location>
    <ligand>
        <name>biotin</name>
        <dbReference type="ChEBI" id="CHEBI:57586"/>
    </ligand>
</feature>
<keyword evidence="5" id="KW-0805">Transcription regulation</keyword>
<dbReference type="GO" id="GO:0009249">
    <property type="term" value="P:protein lipoylation"/>
    <property type="evidence" value="ECO:0007669"/>
    <property type="project" value="UniProtKB-ARBA"/>
</dbReference>
<keyword evidence="5" id="KW-0804">Transcription</keyword>
<dbReference type="RefSeq" id="WP_093730950.1">
    <property type="nucleotide sequence ID" value="NZ_FMYW01000014.1"/>
</dbReference>
<keyword evidence="4 5" id="KW-0092">Biotin</keyword>
<evidence type="ECO:0000259" key="6">
    <source>
        <dbReference type="PROSITE" id="PS51733"/>
    </source>
</evidence>
<dbReference type="GO" id="GO:0005737">
    <property type="term" value="C:cytoplasm"/>
    <property type="evidence" value="ECO:0007669"/>
    <property type="project" value="TreeGrafter"/>
</dbReference>
<evidence type="ECO:0000256" key="3">
    <source>
        <dbReference type="ARBA" id="ARBA00022840"/>
    </source>
</evidence>
<dbReference type="InterPro" id="IPR003142">
    <property type="entry name" value="BPL_C"/>
</dbReference>
<dbReference type="CDD" id="cd16442">
    <property type="entry name" value="BPL"/>
    <property type="match status" value="1"/>
</dbReference>
<dbReference type="Gene3D" id="3.30.930.10">
    <property type="entry name" value="Bira Bifunctional Protein, Domain 2"/>
    <property type="match status" value="1"/>
</dbReference>
<keyword evidence="8" id="KW-1185">Reference proteome</keyword>